<dbReference type="OrthoDB" id="123709at2157"/>
<keyword evidence="2" id="KW-1185">Reference proteome</keyword>
<reference evidence="1 2" key="1">
    <citation type="journal article" date="2019" name="Nat. Commun.">
        <title>A new type of DNA phosphorothioation-based antiviral system in archaea.</title>
        <authorList>
            <person name="Xiong L."/>
            <person name="Liu S."/>
            <person name="Chen S."/>
            <person name="Xiao Y."/>
            <person name="Zhu B."/>
            <person name="Gao Y."/>
            <person name="Zhang Y."/>
            <person name="Chen B."/>
            <person name="Luo J."/>
            <person name="Deng Z."/>
            <person name="Chen X."/>
            <person name="Wang L."/>
            <person name="Chen S."/>
        </authorList>
    </citation>
    <scope>NUCLEOTIDE SEQUENCE [LARGE SCALE GENOMIC DNA]</scope>
    <source>
        <strain evidence="1 2">CBA1105</strain>
    </source>
</reference>
<dbReference type="SUPFAM" id="SSF53448">
    <property type="entry name" value="Nucleotide-diphospho-sugar transferases"/>
    <property type="match status" value="1"/>
</dbReference>
<evidence type="ECO:0000313" key="2">
    <source>
        <dbReference type="Proteomes" id="UP000296706"/>
    </source>
</evidence>
<keyword evidence="1" id="KW-0808">Transferase</keyword>
<dbReference type="RefSeq" id="WP_049995608.1">
    <property type="nucleotide sequence ID" value="NZ_CP031310.1"/>
</dbReference>
<evidence type="ECO:0000313" key="1">
    <source>
        <dbReference type="EMBL" id="QCC50833.1"/>
    </source>
</evidence>
<accession>A0A4D6HA34</accession>
<dbReference type="Proteomes" id="UP000296706">
    <property type="component" value="Chromosome"/>
</dbReference>
<sequence length="366" mass="40571">MEYVQERITTLHDFGGAAPDAPTDRATVVVPMTERDHASLAAERVFATLESVAPAQVLVALRADPEQVREVRAWLDGFDLPIEVLWCDAPPLVEKLAAAGLEGKRGKGRDVWLALGVAASDTEFVVVHDADASSYAETHVPRLLFPLDHGFTFSKGYYARVENGRLYGRLNRLLYVPLLRALDEAHDDPIVDYLSAFRYSLAGEFAMTSDLVRKVRVPRSWGLEVGTLGAAFRLAGFEGTAQVDLGQHEHDHRSVSGPEGLSDMSRSVVRALCWVLEESGVDPDFETLPDRYREWAERLIEQYAADAAFNELEYDRASEHDQVEAYAATITPPSADTRLPAWAEAPISPETVRECSREGLAEHARR</sequence>
<dbReference type="KEGG" id="hsn:DV733_06055"/>
<dbReference type="STRING" id="1457250.GCA_000755225_00280"/>
<dbReference type="InterPro" id="IPR029044">
    <property type="entry name" value="Nucleotide-diphossugar_trans"/>
</dbReference>
<dbReference type="GO" id="GO:0016740">
    <property type="term" value="F:transferase activity"/>
    <property type="evidence" value="ECO:0007669"/>
    <property type="project" value="UniProtKB-KW"/>
</dbReference>
<organism evidence="1 2">
    <name type="scientific">Halapricum salinum</name>
    <dbReference type="NCBI Taxonomy" id="1457250"/>
    <lineage>
        <taxon>Archaea</taxon>
        <taxon>Methanobacteriati</taxon>
        <taxon>Methanobacteriota</taxon>
        <taxon>Stenosarchaea group</taxon>
        <taxon>Halobacteria</taxon>
        <taxon>Halobacteriales</taxon>
        <taxon>Haloarculaceae</taxon>
        <taxon>Halapricum</taxon>
    </lineage>
</organism>
<dbReference type="GeneID" id="39847409"/>
<dbReference type="Gene3D" id="3.90.550.10">
    <property type="entry name" value="Spore Coat Polysaccharide Biosynthesis Protein SpsA, Chain A"/>
    <property type="match status" value="1"/>
</dbReference>
<name>A0A4D6HA34_9EURY</name>
<protein>
    <submittedName>
        <fullName evidence="1">Glycosyl transferase family 2</fullName>
    </submittedName>
</protein>
<dbReference type="AlphaFoldDB" id="A0A4D6HA34"/>
<gene>
    <name evidence="1" type="ORF">DV733_06055</name>
</gene>
<proteinExistence type="predicted"/>
<dbReference type="EMBL" id="CP031310">
    <property type="protein sequence ID" value="QCC50833.1"/>
    <property type="molecule type" value="Genomic_DNA"/>
</dbReference>